<dbReference type="Proteomes" id="UP000001847">
    <property type="component" value="Chromosome I"/>
</dbReference>
<proteinExistence type="predicted"/>
<accession>B0SL36</accession>
<feature type="signal peptide" evidence="1">
    <location>
        <begin position="1"/>
        <end position="18"/>
    </location>
</feature>
<name>B0SL36_LEPBP</name>
<reference evidence="2 3" key="1">
    <citation type="journal article" date="2008" name="PLoS ONE">
        <title>Genome sequence of the saprophyte Leptospira biflexa provides insights into the evolution of Leptospira and the pathogenesis of leptospirosis.</title>
        <authorList>
            <person name="Picardeau M."/>
            <person name="Bulach D.M."/>
            <person name="Bouchier C."/>
            <person name="Zuerner R.L."/>
            <person name="Zidane N."/>
            <person name="Wilson P.J."/>
            <person name="Creno S."/>
            <person name="Kuczek E.S."/>
            <person name="Bommezzadri S."/>
            <person name="Davis J.C."/>
            <person name="McGrath A."/>
            <person name="Johnson M.J."/>
            <person name="Boursaux-Eude C."/>
            <person name="Seemann T."/>
            <person name="Rouy Z."/>
            <person name="Coppel R.L."/>
            <person name="Rood J.I."/>
            <person name="Lajus A."/>
            <person name="Davies J.K."/>
            <person name="Medigue C."/>
            <person name="Adler B."/>
        </authorList>
    </citation>
    <scope>NUCLEOTIDE SEQUENCE [LARGE SCALE GENOMIC DNA]</scope>
    <source>
        <strain evidence="3">Patoc 1 / ATCC 23582 / Paris</strain>
    </source>
</reference>
<dbReference type="AlphaFoldDB" id="B0SL36"/>
<keyword evidence="3" id="KW-1185">Reference proteome</keyword>
<evidence type="ECO:0000313" key="3">
    <source>
        <dbReference type="Proteomes" id="UP000001847"/>
    </source>
</evidence>
<dbReference type="RefSeq" id="WP_012387730.1">
    <property type="nucleotide sequence ID" value="NC_010602.1"/>
</dbReference>
<evidence type="ECO:0008006" key="4">
    <source>
        <dbReference type="Google" id="ProtNLM"/>
    </source>
</evidence>
<feature type="chain" id="PRO_5002755362" description="Lipoprotein" evidence="1">
    <location>
        <begin position="19"/>
        <end position="229"/>
    </location>
</feature>
<dbReference type="BioCyc" id="LBIF456481:LEPBI_RS03505-MONOMER"/>
<evidence type="ECO:0000313" key="2">
    <source>
        <dbReference type="EMBL" id="ABZ96843.1"/>
    </source>
</evidence>
<evidence type="ECO:0000256" key="1">
    <source>
        <dbReference type="SAM" id="SignalP"/>
    </source>
</evidence>
<dbReference type="OrthoDB" id="334678at2"/>
<protein>
    <recommendedName>
        <fullName evidence="4">Lipoprotein</fullName>
    </recommendedName>
</protein>
<dbReference type="KEGG" id="lbi:LEPBI_I0711"/>
<gene>
    <name evidence="2" type="ordered locus">LEPBI_I0711</name>
</gene>
<keyword evidence="1" id="KW-0732">Signal</keyword>
<dbReference type="STRING" id="456481.LEPBI_I0711"/>
<organism evidence="2 3">
    <name type="scientific">Leptospira biflexa serovar Patoc (strain Patoc 1 / ATCC 23582 / Paris)</name>
    <dbReference type="NCBI Taxonomy" id="456481"/>
    <lineage>
        <taxon>Bacteria</taxon>
        <taxon>Pseudomonadati</taxon>
        <taxon>Spirochaetota</taxon>
        <taxon>Spirochaetia</taxon>
        <taxon>Leptospirales</taxon>
        <taxon>Leptospiraceae</taxon>
        <taxon>Leptospira</taxon>
    </lineage>
</organism>
<sequence>MKYLVFSCLLCLTQCAFVNLENQLKPFPKEWQKDKIGESITILNQNRVFYQKGHKRFVETNPMFGMPWSEFFLKKQKEIGSSRYKWKTIYIHNIEDKNFELTNVKTDYVLFVVANRPKSDWDEGNLGQVLQMLTLCIYPCQQKLSLDVTVKLYYQNRLVLEKTNTQLATRYLSPWYVLVPYRFQMRDYGNALNEPNTFSAMYIQGFQEATDEIQLNLRNEVAQETNDAP</sequence>
<dbReference type="HOGENOM" id="CLU_1208584_0_0_12"/>
<dbReference type="EMBL" id="CP000786">
    <property type="protein sequence ID" value="ABZ96843.1"/>
    <property type="molecule type" value="Genomic_DNA"/>
</dbReference>